<evidence type="ECO:0000313" key="2">
    <source>
        <dbReference type="EMBL" id="KAL1888275.1"/>
    </source>
</evidence>
<accession>A0ABR3YJR6</accession>
<gene>
    <name evidence="2" type="ORF">Sste5346_009667</name>
</gene>
<proteinExistence type="predicted"/>
<comment type="caution">
    <text evidence="2">The sequence shown here is derived from an EMBL/GenBank/DDBJ whole genome shotgun (WGS) entry which is preliminary data.</text>
</comment>
<organism evidence="2 3">
    <name type="scientific">Sporothrix stenoceras</name>
    <dbReference type="NCBI Taxonomy" id="5173"/>
    <lineage>
        <taxon>Eukaryota</taxon>
        <taxon>Fungi</taxon>
        <taxon>Dikarya</taxon>
        <taxon>Ascomycota</taxon>
        <taxon>Pezizomycotina</taxon>
        <taxon>Sordariomycetes</taxon>
        <taxon>Sordariomycetidae</taxon>
        <taxon>Ophiostomatales</taxon>
        <taxon>Ophiostomataceae</taxon>
        <taxon>Sporothrix</taxon>
    </lineage>
</organism>
<reference evidence="2 3" key="1">
    <citation type="journal article" date="2024" name="IMA Fungus">
        <title>IMA Genome - F19 : A genome assembly and annotation guide to empower mycologists, including annotated draft genome sequences of Ceratocystis pirilliformis, Diaporthe australafricana, Fusarium ophioides, Paecilomyces lecythidis, and Sporothrix stenoceras.</title>
        <authorList>
            <person name="Aylward J."/>
            <person name="Wilson A.M."/>
            <person name="Visagie C.M."/>
            <person name="Spraker J."/>
            <person name="Barnes I."/>
            <person name="Buitendag C."/>
            <person name="Ceriani C."/>
            <person name="Del Mar Angel L."/>
            <person name="du Plessis D."/>
            <person name="Fuchs T."/>
            <person name="Gasser K."/>
            <person name="Kramer D."/>
            <person name="Li W."/>
            <person name="Munsamy K."/>
            <person name="Piso A."/>
            <person name="Price J.L."/>
            <person name="Sonnekus B."/>
            <person name="Thomas C."/>
            <person name="van der Nest A."/>
            <person name="van Dijk A."/>
            <person name="van Heerden A."/>
            <person name="van Vuuren N."/>
            <person name="Yilmaz N."/>
            <person name="Duong T.A."/>
            <person name="van der Merwe N.A."/>
            <person name="Wingfield M.J."/>
            <person name="Wingfield B.D."/>
        </authorList>
    </citation>
    <scope>NUCLEOTIDE SEQUENCE [LARGE SCALE GENOMIC DNA]</scope>
    <source>
        <strain evidence="2 3">CMW 5346</strain>
    </source>
</reference>
<sequence length="53" mass="5821">MSIGDRSTGDRRPTFSIEGLGERSGSRAVSLGEKPYINPQSTSRREAQRAARK</sequence>
<feature type="region of interest" description="Disordered" evidence="1">
    <location>
        <begin position="1"/>
        <end position="53"/>
    </location>
</feature>
<dbReference type="Proteomes" id="UP001583186">
    <property type="component" value="Unassembled WGS sequence"/>
</dbReference>
<protein>
    <submittedName>
        <fullName evidence="2">Uncharacterized protein</fullName>
    </submittedName>
</protein>
<feature type="compositionally biased region" description="Basic and acidic residues" evidence="1">
    <location>
        <begin position="43"/>
        <end position="53"/>
    </location>
</feature>
<keyword evidence="3" id="KW-1185">Reference proteome</keyword>
<name>A0ABR3YJR6_9PEZI</name>
<evidence type="ECO:0000256" key="1">
    <source>
        <dbReference type="SAM" id="MobiDB-lite"/>
    </source>
</evidence>
<dbReference type="EMBL" id="JAWCUI010000096">
    <property type="protein sequence ID" value="KAL1888275.1"/>
    <property type="molecule type" value="Genomic_DNA"/>
</dbReference>
<evidence type="ECO:0000313" key="3">
    <source>
        <dbReference type="Proteomes" id="UP001583186"/>
    </source>
</evidence>